<dbReference type="AlphaFoldDB" id="A0A1E5V4W9"/>
<accession>A0A1E5V4W9</accession>
<dbReference type="Proteomes" id="UP000095767">
    <property type="component" value="Unassembled WGS sequence"/>
</dbReference>
<reference evidence="2 3" key="1">
    <citation type="submission" date="2016-09" db="EMBL/GenBank/DDBJ databases">
        <title>The draft genome of Dichanthelium oligosanthes: A C3 panicoid grass species.</title>
        <authorList>
            <person name="Studer A.J."/>
            <person name="Schnable J.C."/>
            <person name="Brutnell T.P."/>
        </authorList>
    </citation>
    <scope>NUCLEOTIDE SEQUENCE [LARGE SCALE GENOMIC DNA]</scope>
    <source>
        <strain evidence="3">cv. Kellogg 1175</strain>
        <tissue evidence="2">Leaf</tissue>
    </source>
</reference>
<evidence type="ECO:0000313" key="2">
    <source>
        <dbReference type="EMBL" id="OEL20035.1"/>
    </source>
</evidence>
<feature type="compositionally biased region" description="Acidic residues" evidence="1">
    <location>
        <begin position="27"/>
        <end position="40"/>
    </location>
</feature>
<dbReference type="EMBL" id="LWDX02051931">
    <property type="protein sequence ID" value="OEL20035.1"/>
    <property type="molecule type" value="Genomic_DNA"/>
</dbReference>
<comment type="caution">
    <text evidence="2">The sequence shown here is derived from an EMBL/GenBank/DDBJ whole genome shotgun (WGS) entry which is preliminary data.</text>
</comment>
<dbReference type="OrthoDB" id="613498at2759"/>
<proteinExistence type="predicted"/>
<dbReference type="STRING" id="888268.A0A1E5V4W9"/>
<sequence>MGEIRCVMEEAQEPDVKLKTIGIERPVEEEENGGGDEEMENGSGGGTAGEDSDDDVGGLGRERRPLSAIHRVLGSAGFSLHCGNTWVLFLEKERDGSADKLLFRGYVEIDIFLDGFGSKLPGWFQGDCHGLDMHYAFLPRGIDTVIEVLAEAGHLSDVKFSASTSGFDDEISLYDGTFYGNGAMFKHCMAVNKQDKLHIVLKMDGSQYKWTFKAGVGVVVAPEHPVPGFSQYFVMNVSFRTRGKAASGWQWSCICNVLSTKASL</sequence>
<gene>
    <name evidence="2" type="ORF">BAE44_0018944</name>
</gene>
<keyword evidence="3" id="KW-1185">Reference proteome</keyword>
<protein>
    <submittedName>
        <fullName evidence="2">Uncharacterized protein</fullName>
    </submittedName>
</protein>
<organism evidence="2 3">
    <name type="scientific">Dichanthelium oligosanthes</name>
    <dbReference type="NCBI Taxonomy" id="888268"/>
    <lineage>
        <taxon>Eukaryota</taxon>
        <taxon>Viridiplantae</taxon>
        <taxon>Streptophyta</taxon>
        <taxon>Embryophyta</taxon>
        <taxon>Tracheophyta</taxon>
        <taxon>Spermatophyta</taxon>
        <taxon>Magnoliopsida</taxon>
        <taxon>Liliopsida</taxon>
        <taxon>Poales</taxon>
        <taxon>Poaceae</taxon>
        <taxon>PACMAD clade</taxon>
        <taxon>Panicoideae</taxon>
        <taxon>Panicodae</taxon>
        <taxon>Paniceae</taxon>
        <taxon>Dichantheliinae</taxon>
        <taxon>Dichanthelium</taxon>
    </lineage>
</organism>
<evidence type="ECO:0000256" key="1">
    <source>
        <dbReference type="SAM" id="MobiDB-lite"/>
    </source>
</evidence>
<evidence type="ECO:0000313" key="3">
    <source>
        <dbReference type="Proteomes" id="UP000095767"/>
    </source>
</evidence>
<name>A0A1E5V4W9_9POAL</name>
<feature type="region of interest" description="Disordered" evidence="1">
    <location>
        <begin position="17"/>
        <end position="60"/>
    </location>
</feature>